<keyword evidence="3" id="KW-1185">Reference proteome</keyword>
<dbReference type="RefSeq" id="WP_093360706.1">
    <property type="nucleotide sequence ID" value="NZ_FOLG01000005.1"/>
</dbReference>
<dbReference type="InterPro" id="IPR019201">
    <property type="entry name" value="DUF2065"/>
</dbReference>
<reference evidence="2 3" key="1">
    <citation type="submission" date="2016-10" db="EMBL/GenBank/DDBJ databases">
        <authorList>
            <person name="de Groot N.N."/>
        </authorList>
    </citation>
    <scope>NUCLEOTIDE SEQUENCE [LARGE SCALE GENOMIC DNA]</scope>
    <source>
        <strain evidence="2 3">DSM 19548</strain>
    </source>
</reference>
<evidence type="ECO:0000256" key="1">
    <source>
        <dbReference type="SAM" id="Phobius"/>
    </source>
</evidence>
<proteinExistence type="predicted"/>
<keyword evidence="1" id="KW-1133">Transmembrane helix</keyword>
<gene>
    <name evidence="2" type="ORF">SAMN04488094_105146</name>
</gene>
<dbReference type="AlphaFoldDB" id="A0A1I1JKF6"/>
<protein>
    <recommendedName>
        <fullName evidence="4">DUF2065 domain-containing protein</fullName>
    </recommendedName>
</protein>
<evidence type="ECO:0008006" key="4">
    <source>
        <dbReference type="Google" id="ProtNLM"/>
    </source>
</evidence>
<organism evidence="2 3">
    <name type="scientific">Tropicimonas isoalkanivorans</name>
    <dbReference type="NCBI Taxonomy" id="441112"/>
    <lineage>
        <taxon>Bacteria</taxon>
        <taxon>Pseudomonadati</taxon>
        <taxon>Pseudomonadota</taxon>
        <taxon>Alphaproteobacteria</taxon>
        <taxon>Rhodobacterales</taxon>
        <taxon>Roseobacteraceae</taxon>
        <taxon>Tropicimonas</taxon>
    </lineage>
</organism>
<keyword evidence="1" id="KW-0812">Transmembrane</keyword>
<dbReference type="OrthoDB" id="9815199at2"/>
<sequence>MAMLILALGLVCILEGLVLVLAPSRLEDILRLLEEFPVETRRLLGGLAVTTGAILLWLAAMLGA</sequence>
<name>A0A1I1JKF6_9RHOB</name>
<dbReference type="EMBL" id="FOLG01000005">
    <property type="protein sequence ID" value="SFC48462.1"/>
    <property type="molecule type" value="Genomic_DNA"/>
</dbReference>
<keyword evidence="1" id="KW-0472">Membrane</keyword>
<evidence type="ECO:0000313" key="3">
    <source>
        <dbReference type="Proteomes" id="UP000198728"/>
    </source>
</evidence>
<dbReference type="Proteomes" id="UP000198728">
    <property type="component" value="Unassembled WGS sequence"/>
</dbReference>
<accession>A0A1I1JKF6</accession>
<dbReference type="STRING" id="441112.SAMN04488094_105146"/>
<evidence type="ECO:0000313" key="2">
    <source>
        <dbReference type="EMBL" id="SFC48462.1"/>
    </source>
</evidence>
<feature type="transmembrane region" description="Helical" evidence="1">
    <location>
        <begin position="44"/>
        <end position="63"/>
    </location>
</feature>
<dbReference type="Pfam" id="PF09838">
    <property type="entry name" value="DUF2065"/>
    <property type="match status" value="1"/>
</dbReference>